<proteinExistence type="predicted"/>
<evidence type="ECO:0000313" key="2">
    <source>
        <dbReference type="WBParaSite" id="PS1159_v2.g9385.t1"/>
    </source>
</evidence>
<protein>
    <submittedName>
        <fullName evidence="2">Uncharacterized protein</fullName>
    </submittedName>
</protein>
<accession>A0AC35GWM7</accession>
<evidence type="ECO:0000313" key="1">
    <source>
        <dbReference type="Proteomes" id="UP000887580"/>
    </source>
</evidence>
<reference evidence="2" key="1">
    <citation type="submission" date="2022-11" db="UniProtKB">
        <authorList>
            <consortium name="WormBaseParasite"/>
        </authorList>
    </citation>
    <scope>IDENTIFICATION</scope>
</reference>
<name>A0AC35GWM7_9BILA</name>
<sequence>MKSFLVLFAIFSLCFALPLESEDADKPTTTEDPQKPEATTEAPGDTYSVTDKLDKDHRTHTYLVPTHIKRGVYFSLSATKGIGTLFVSLKQENPSANEYSFYTTASASPNITGELSLSSKDLIGAVADADKDKNDTTTYVTVAAESDDFSYTITWKPLDTTTTTTTTTTPSTPTTTTKSSSVMTSPKFFNSLLLIALYNFFTFSK</sequence>
<dbReference type="Proteomes" id="UP000887580">
    <property type="component" value="Unplaced"/>
</dbReference>
<organism evidence="1 2">
    <name type="scientific">Panagrolaimus sp. PS1159</name>
    <dbReference type="NCBI Taxonomy" id="55785"/>
    <lineage>
        <taxon>Eukaryota</taxon>
        <taxon>Metazoa</taxon>
        <taxon>Ecdysozoa</taxon>
        <taxon>Nematoda</taxon>
        <taxon>Chromadorea</taxon>
        <taxon>Rhabditida</taxon>
        <taxon>Tylenchina</taxon>
        <taxon>Panagrolaimomorpha</taxon>
        <taxon>Panagrolaimoidea</taxon>
        <taxon>Panagrolaimidae</taxon>
        <taxon>Panagrolaimus</taxon>
    </lineage>
</organism>
<dbReference type="WBParaSite" id="PS1159_v2.g9385.t1">
    <property type="protein sequence ID" value="PS1159_v2.g9385.t1"/>
    <property type="gene ID" value="PS1159_v2.g9385"/>
</dbReference>